<protein>
    <submittedName>
        <fullName evidence="1">CheW domain-containing protein</fullName>
    </submittedName>
</protein>
<comment type="caution">
    <text evidence="1">The sequence shown here is derived from an EMBL/GenBank/DDBJ whole genome shotgun (WGS) entry which is preliminary data.</text>
</comment>
<dbReference type="Proteomes" id="UP000004986">
    <property type="component" value="Unassembled WGS sequence"/>
</dbReference>
<reference evidence="1 2" key="1">
    <citation type="journal article" date="2011" name="PLoS Pathog.">
        <title>Dynamic evolution of pathogenicity revealed by sequencing and comparative genomics of 19 Pseudomonas syringae isolates.</title>
        <authorList>
            <person name="Baltrus D.A."/>
            <person name="Nishimura M.T."/>
            <person name="Romanchuk A."/>
            <person name="Chang J.H."/>
            <person name="Mukhtar M.S."/>
            <person name="Cherkis K."/>
            <person name="Roach J."/>
            <person name="Grant S.R."/>
            <person name="Jones C.D."/>
            <person name="Dangl J.L."/>
        </authorList>
    </citation>
    <scope>NUCLEOTIDE SEQUENCE [LARGE SCALE GENOMIC DNA]</scope>
    <source>
        <strain evidence="1 2">1704B</strain>
    </source>
</reference>
<keyword evidence="2" id="KW-1185">Reference proteome</keyword>
<name>F3GR80_PSESJ</name>
<gene>
    <name evidence="1" type="ORF">PSYPI_47251</name>
</gene>
<dbReference type="EMBL" id="AEAI01004451">
    <property type="protein sequence ID" value="EGH49583.1"/>
    <property type="molecule type" value="Genomic_DNA"/>
</dbReference>
<dbReference type="AlphaFoldDB" id="F3GR80"/>
<sequence length="41" mass="4419">DSLLAAPGYGLPHPELLAGVMNLEEGQQALLIDHPMLLQRP</sequence>
<accession>F3GR80</accession>
<feature type="non-terminal residue" evidence="1">
    <location>
        <position position="41"/>
    </location>
</feature>
<dbReference type="BioCyc" id="PSYR629263:G11X0-8737-MONOMER"/>
<proteinExistence type="predicted"/>
<organism evidence="1 2">
    <name type="scientific">Pseudomonas syringae pv. pisi str. 1704B</name>
    <dbReference type="NCBI Taxonomy" id="629263"/>
    <lineage>
        <taxon>Bacteria</taxon>
        <taxon>Pseudomonadati</taxon>
        <taxon>Pseudomonadota</taxon>
        <taxon>Gammaproteobacteria</taxon>
        <taxon>Pseudomonadales</taxon>
        <taxon>Pseudomonadaceae</taxon>
        <taxon>Pseudomonas</taxon>
        <taxon>Pseudomonas syringae</taxon>
    </lineage>
</organism>
<evidence type="ECO:0000313" key="1">
    <source>
        <dbReference type="EMBL" id="EGH49583.1"/>
    </source>
</evidence>
<feature type="non-terminal residue" evidence="1">
    <location>
        <position position="1"/>
    </location>
</feature>
<evidence type="ECO:0000313" key="2">
    <source>
        <dbReference type="Proteomes" id="UP000004986"/>
    </source>
</evidence>